<dbReference type="PRINTS" id="PR00747">
    <property type="entry name" value="GLYHDRLASE47"/>
</dbReference>
<evidence type="ECO:0000256" key="10">
    <source>
        <dbReference type="PIRSR" id="PIRSR601382-3"/>
    </source>
</evidence>
<feature type="disulfide bond" evidence="10">
    <location>
        <begin position="197"/>
        <end position="231"/>
    </location>
</feature>
<keyword evidence="14" id="KW-1185">Reference proteome</keyword>
<dbReference type="EC" id="3.2.1.-" evidence="11"/>
<dbReference type="OrthoDB" id="8118055at2759"/>
<dbReference type="GO" id="GO:0005509">
    <property type="term" value="F:calcium ion binding"/>
    <property type="evidence" value="ECO:0007669"/>
    <property type="project" value="InterPro"/>
</dbReference>
<evidence type="ECO:0000256" key="9">
    <source>
        <dbReference type="ARBA" id="ARBA00048605"/>
    </source>
</evidence>
<evidence type="ECO:0000256" key="4">
    <source>
        <dbReference type="ARBA" id="ARBA00022723"/>
    </source>
</evidence>
<dbReference type="STRING" id="1051891.A0A0C3QJ06"/>
<dbReference type="Proteomes" id="UP000054248">
    <property type="component" value="Unassembled WGS sequence"/>
</dbReference>
<comment type="pathway">
    <text evidence="2">Protein modification; protein glycosylation.</text>
</comment>
<accession>A0A0C3QJ06</accession>
<keyword evidence="4" id="KW-0479">Metal-binding</keyword>
<comment type="similarity">
    <text evidence="3 11">Belongs to the glycosyl hydrolase 47 family.</text>
</comment>
<comment type="catalytic activity">
    <reaction evidence="9">
        <text>N(4)-(alpha-D-Man-(1-&gt;2)-alpha-D-Man-(1-&gt;2)-alpha-D-Man-(1-&gt;3)-[alpha-D-Man-(1-&gt;2)-alpha-D-Man-(1-&gt;3)-[alpha-D-Man-(1-&gt;2)-alpha-D-Man-(1-&gt;6)]-alpha-D-Man-(1-&gt;6)]-beta-D-Man-(1-&gt;4)-beta-D-GlcNAc-(1-&gt;4)-beta-D-GlcNAc)-L-asparaginyl-[protein] (N-glucan mannose isomer 9A1,2,3B1,2,3) + 4 H2O = N(4)-(alpha-D-Man-(1-&gt;3)-[alpha-D-Man-(1-&gt;3)-[alpha-D-Man-(1-&gt;6)]-alpha-D-Man-(1-&gt;6)]-beta-D-Man-(1-&gt;4)-beta-D-GlcNAc-(1-&gt;4)-beta-D-GlcNAc)-L-asparaginyl-[protein] (N-glucan mannose isomer 5A1,2) + 4 beta-D-mannose</text>
        <dbReference type="Rhea" id="RHEA:56008"/>
        <dbReference type="Rhea" id="RHEA-COMP:14356"/>
        <dbReference type="Rhea" id="RHEA-COMP:14367"/>
        <dbReference type="ChEBI" id="CHEBI:15377"/>
        <dbReference type="ChEBI" id="CHEBI:28563"/>
        <dbReference type="ChEBI" id="CHEBI:59087"/>
        <dbReference type="ChEBI" id="CHEBI:139493"/>
        <dbReference type="EC" id="3.2.1.113"/>
    </reaction>
</comment>
<evidence type="ECO:0000256" key="12">
    <source>
        <dbReference type="SAM" id="MobiDB-lite"/>
    </source>
</evidence>
<evidence type="ECO:0000313" key="14">
    <source>
        <dbReference type="Proteomes" id="UP000054248"/>
    </source>
</evidence>
<dbReference type="PANTHER" id="PTHR11742:SF55">
    <property type="entry name" value="ENDOPLASMIC RETICULUM MANNOSYL-OLIGOSACCHARIDE 1,2-ALPHA-MANNOSIDASE"/>
    <property type="match status" value="1"/>
</dbReference>
<keyword evidence="5 11" id="KW-0378">Hydrolase</keyword>
<evidence type="ECO:0000256" key="1">
    <source>
        <dbReference type="ARBA" id="ARBA00001913"/>
    </source>
</evidence>
<feature type="compositionally biased region" description="Basic and acidic residues" evidence="12">
    <location>
        <begin position="281"/>
        <end position="294"/>
    </location>
</feature>
<dbReference type="InterPro" id="IPR050749">
    <property type="entry name" value="Glycosyl_Hydrolase_47"/>
</dbReference>
<dbReference type="PANTHER" id="PTHR11742">
    <property type="entry name" value="MANNOSYL-OLIGOSACCHARIDE ALPHA-1,2-MANNOSIDASE-RELATED"/>
    <property type="match status" value="1"/>
</dbReference>
<evidence type="ECO:0000256" key="2">
    <source>
        <dbReference type="ARBA" id="ARBA00004922"/>
    </source>
</evidence>
<protein>
    <recommendedName>
        <fullName evidence="11">alpha-1,2-Mannosidase</fullName>
        <ecNumber evidence="11">3.2.1.-</ecNumber>
    </recommendedName>
</protein>
<dbReference type="GO" id="GO:0016020">
    <property type="term" value="C:membrane"/>
    <property type="evidence" value="ECO:0007669"/>
    <property type="project" value="InterPro"/>
</dbReference>
<comment type="catalytic activity">
    <reaction evidence="8">
        <text>N(4)-(alpha-D-Man-(1-&gt;2)-alpha-D-Man-(1-&gt;2)-alpha-D-Man-(1-&gt;3)-[alpha-D-Man-(1-&gt;3)-[alpha-D-Man-(1-&gt;2)-alpha-D-Man-(1-&gt;6)]-alpha-D-Man-(1-&gt;6)]-beta-D-Man-(1-&gt;4)-beta-D-GlcNAc-(1-&gt;4)-beta-D-GlcNAc)-L-asparaginyl-[protein] (N-glucan mannose isomer 8A1,2,3B1,3) + 3 H2O = N(4)-(alpha-D-Man-(1-&gt;3)-[alpha-D-Man-(1-&gt;3)-[alpha-D-Man-(1-&gt;6)]-alpha-D-Man-(1-&gt;6)]-beta-D-Man-(1-&gt;4)-beta-D-GlcNAc-(1-&gt;4)-beta-D-GlcNAc)-L-asparaginyl-[protein] (N-glucan mannose isomer 5A1,2) + 3 beta-D-mannose</text>
        <dbReference type="Rhea" id="RHEA:56028"/>
        <dbReference type="Rhea" id="RHEA-COMP:14358"/>
        <dbReference type="Rhea" id="RHEA-COMP:14367"/>
        <dbReference type="ChEBI" id="CHEBI:15377"/>
        <dbReference type="ChEBI" id="CHEBI:28563"/>
        <dbReference type="ChEBI" id="CHEBI:59087"/>
        <dbReference type="ChEBI" id="CHEBI:60628"/>
        <dbReference type="EC" id="3.2.1.113"/>
    </reaction>
</comment>
<dbReference type="GO" id="GO:0036503">
    <property type="term" value="P:ERAD pathway"/>
    <property type="evidence" value="ECO:0007669"/>
    <property type="project" value="UniProtKB-ARBA"/>
</dbReference>
<sequence length="342" mass="38900">MLPTCTERLTTVPNPRYFGGLLSAYAYTKDPQLLKKAKELGDTLLLALNTTSGYPKFSEYKYLAHLTGNKTYYEKVRGLPVILDSINQVEHIREMMHAQIDPTTNLLAAFWNIENGMIATRKFSIGALADSGYEYILKQYLLTGKTEKKALDMYLTVAQGIIDNLLYISPERGLLFATDIDGPGKGQPSYVYEHLSCFLPGLFALGAHSLDLSPEERQLHLWIADGLTQTCYISYADQTSGLGPEEMQFVRTSTLWYPQYKIWKKSSAARQSGAVPPGVKLAKDLRPEKSGPKRDYRNRRDAYLLRPETVESIFIMWRVTGDEVWRERGYEIFKAIERHTKT</sequence>
<reference evidence="14" key="2">
    <citation type="submission" date="2015-01" db="EMBL/GenBank/DDBJ databases">
        <title>Evolutionary Origins and Diversification of the Mycorrhizal Mutualists.</title>
        <authorList>
            <consortium name="DOE Joint Genome Institute"/>
            <consortium name="Mycorrhizal Genomics Consortium"/>
            <person name="Kohler A."/>
            <person name="Kuo A."/>
            <person name="Nagy L.G."/>
            <person name="Floudas D."/>
            <person name="Copeland A."/>
            <person name="Barry K.W."/>
            <person name="Cichocki N."/>
            <person name="Veneault-Fourrey C."/>
            <person name="LaButti K."/>
            <person name="Lindquist E.A."/>
            <person name="Lipzen A."/>
            <person name="Lundell T."/>
            <person name="Morin E."/>
            <person name="Murat C."/>
            <person name="Riley R."/>
            <person name="Ohm R."/>
            <person name="Sun H."/>
            <person name="Tunlid A."/>
            <person name="Henrissat B."/>
            <person name="Grigoriev I.V."/>
            <person name="Hibbett D.S."/>
            <person name="Martin F."/>
        </authorList>
    </citation>
    <scope>NUCLEOTIDE SEQUENCE [LARGE SCALE GENOMIC DNA]</scope>
    <source>
        <strain evidence="14">MUT 4182</strain>
    </source>
</reference>
<keyword evidence="7 10" id="KW-1015">Disulfide bond</keyword>
<dbReference type="AlphaFoldDB" id="A0A0C3QJ06"/>
<dbReference type="InterPro" id="IPR012341">
    <property type="entry name" value="6hp_glycosidase-like_sf"/>
</dbReference>
<dbReference type="GO" id="GO:0004571">
    <property type="term" value="F:mannosyl-oligosaccharide 1,2-alpha-mannosidase activity"/>
    <property type="evidence" value="ECO:0007669"/>
    <property type="project" value="InterPro"/>
</dbReference>
<comment type="cofactor">
    <cofactor evidence="1">
        <name>Ca(2+)</name>
        <dbReference type="ChEBI" id="CHEBI:29108"/>
    </cofactor>
</comment>
<gene>
    <name evidence="13" type="ORF">M407DRAFT_4578</name>
</gene>
<dbReference type="GO" id="GO:0005975">
    <property type="term" value="P:carbohydrate metabolic process"/>
    <property type="evidence" value="ECO:0007669"/>
    <property type="project" value="InterPro"/>
</dbReference>
<dbReference type="GO" id="GO:0005783">
    <property type="term" value="C:endoplasmic reticulum"/>
    <property type="evidence" value="ECO:0007669"/>
    <property type="project" value="TreeGrafter"/>
</dbReference>
<evidence type="ECO:0000256" key="5">
    <source>
        <dbReference type="ARBA" id="ARBA00022801"/>
    </source>
</evidence>
<dbReference type="InterPro" id="IPR001382">
    <property type="entry name" value="Glyco_hydro_47"/>
</dbReference>
<dbReference type="InterPro" id="IPR036026">
    <property type="entry name" value="Seven-hairpin_glycosidases"/>
</dbReference>
<keyword evidence="11" id="KW-0326">Glycosidase</keyword>
<dbReference type="EMBL" id="KN822956">
    <property type="protein sequence ID" value="KIO32175.1"/>
    <property type="molecule type" value="Genomic_DNA"/>
</dbReference>
<keyword evidence="6" id="KW-0106">Calcium</keyword>
<dbReference type="Pfam" id="PF01532">
    <property type="entry name" value="Glyco_hydro_47"/>
    <property type="match status" value="2"/>
</dbReference>
<evidence type="ECO:0000256" key="7">
    <source>
        <dbReference type="ARBA" id="ARBA00023157"/>
    </source>
</evidence>
<proteinExistence type="inferred from homology"/>
<evidence type="ECO:0000256" key="8">
    <source>
        <dbReference type="ARBA" id="ARBA00047669"/>
    </source>
</evidence>
<evidence type="ECO:0000256" key="3">
    <source>
        <dbReference type="ARBA" id="ARBA00007658"/>
    </source>
</evidence>
<feature type="region of interest" description="Disordered" evidence="12">
    <location>
        <begin position="272"/>
        <end position="294"/>
    </location>
</feature>
<organism evidence="13 14">
    <name type="scientific">Tulasnella calospora MUT 4182</name>
    <dbReference type="NCBI Taxonomy" id="1051891"/>
    <lineage>
        <taxon>Eukaryota</taxon>
        <taxon>Fungi</taxon>
        <taxon>Dikarya</taxon>
        <taxon>Basidiomycota</taxon>
        <taxon>Agaricomycotina</taxon>
        <taxon>Agaricomycetes</taxon>
        <taxon>Cantharellales</taxon>
        <taxon>Tulasnellaceae</taxon>
        <taxon>Tulasnella</taxon>
    </lineage>
</organism>
<dbReference type="SUPFAM" id="SSF48225">
    <property type="entry name" value="Seven-hairpin glycosidases"/>
    <property type="match status" value="1"/>
</dbReference>
<name>A0A0C3QJ06_9AGAM</name>
<feature type="non-terminal residue" evidence="13">
    <location>
        <position position="342"/>
    </location>
</feature>
<evidence type="ECO:0000256" key="6">
    <source>
        <dbReference type="ARBA" id="ARBA00022837"/>
    </source>
</evidence>
<evidence type="ECO:0000256" key="11">
    <source>
        <dbReference type="RuleBase" id="RU361193"/>
    </source>
</evidence>
<dbReference type="HOGENOM" id="CLU_812744_0_0_1"/>
<reference evidence="13 14" key="1">
    <citation type="submission" date="2014-04" db="EMBL/GenBank/DDBJ databases">
        <authorList>
            <consortium name="DOE Joint Genome Institute"/>
            <person name="Kuo A."/>
            <person name="Girlanda M."/>
            <person name="Perotto S."/>
            <person name="Kohler A."/>
            <person name="Nagy L.G."/>
            <person name="Floudas D."/>
            <person name="Copeland A."/>
            <person name="Barry K.W."/>
            <person name="Cichocki N."/>
            <person name="Veneault-Fourrey C."/>
            <person name="LaButti K."/>
            <person name="Lindquist E.A."/>
            <person name="Lipzen A."/>
            <person name="Lundell T."/>
            <person name="Morin E."/>
            <person name="Murat C."/>
            <person name="Sun H."/>
            <person name="Tunlid A."/>
            <person name="Henrissat B."/>
            <person name="Grigoriev I.V."/>
            <person name="Hibbett D.S."/>
            <person name="Martin F."/>
            <person name="Nordberg H.P."/>
            <person name="Cantor M.N."/>
            <person name="Hua S.X."/>
        </authorList>
    </citation>
    <scope>NUCLEOTIDE SEQUENCE [LARGE SCALE GENOMIC DNA]</scope>
    <source>
        <strain evidence="13 14">MUT 4182</strain>
    </source>
</reference>
<evidence type="ECO:0000313" key="13">
    <source>
        <dbReference type="EMBL" id="KIO32175.1"/>
    </source>
</evidence>
<dbReference type="Gene3D" id="1.50.10.10">
    <property type="match status" value="1"/>
</dbReference>